<dbReference type="PANTHER" id="PTHR23278:SF28">
    <property type="entry name" value="SIDESTEP IV, ISOFORM C"/>
    <property type="match status" value="1"/>
</dbReference>
<protein>
    <submittedName>
        <fullName evidence="2">Peroxidasin like</fullName>
    </submittedName>
</protein>
<dbReference type="Gene3D" id="2.60.40.10">
    <property type="entry name" value="Immunoglobulins"/>
    <property type="match status" value="1"/>
</dbReference>
<feature type="non-terminal residue" evidence="2">
    <location>
        <position position="91"/>
    </location>
</feature>
<dbReference type="InterPro" id="IPR007110">
    <property type="entry name" value="Ig-like_dom"/>
</dbReference>
<dbReference type="Pfam" id="PF13927">
    <property type="entry name" value="Ig_3"/>
    <property type="match status" value="1"/>
</dbReference>
<gene>
    <name evidence="2" type="primary">Pxdn</name>
    <name evidence="2" type="ORF">Bhyg_10628</name>
</gene>
<dbReference type="PROSITE" id="PS50835">
    <property type="entry name" value="IG_LIKE"/>
    <property type="match status" value="1"/>
</dbReference>
<reference evidence="2" key="1">
    <citation type="submission" date="2022-07" db="EMBL/GenBank/DDBJ databases">
        <authorList>
            <person name="Trinca V."/>
            <person name="Uliana J.V.C."/>
            <person name="Torres T.T."/>
            <person name="Ward R.J."/>
            <person name="Monesi N."/>
        </authorList>
    </citation>
    <scope>NUCLEOTIDE SEQUENCE</scope>
    <source>
        <strain evidence="2">HSMRA1968</strain>
        <tissue evidence="2">Whole embryos</tissue>
    </source>
</reference>
<proteinExistence type="predicted"/>
<organism evidence="2 3">
    <name type="scientific">Pseudolycoriella hygida</name>
    <dbReference type="NCBI Taxonomy" id="35572"/>
    <lineage>
        <taxon>Eukaryota</taxon>
        <taxon>Metazoa</taxon>
        <taxon>Ecdysozoa</taxon>
        <taxon>Arthropoda</taxon>
        <taxon>Hexapoda</taxon>
        <taxon>Insecta</taxon>
        <taxon>Pterygota</taxon>
        <taxon>Neoptera</taxon>
        <taxon>Endopterygota</taxon>
        <taxon>Diptera</taxon>
        <taxon>Nematocera</taxon>
        <taxon>Sciaroidea</taxon>
        <taxon>Sciaridae</taxon>
        <taxon>Pseudolycoriella</taxon>
    </lineage>
</organism>
<dbReference type="PANTHER" id="PTHR23278">
    <property type="entry name" value="SIDESTEP PROTEIN"/>
    <property type="match status" value="1"/>
</dbReference>
<dbReference type="OrthoDB" id="5843397at2759"/>
<dbReference type="SMART" id="SM00408">
    <property type="entry name" value="IGc2"/>
    <property type="match status" value="1"/>
</dbReference>
<dbReference type="InterPro" id="IPR036179">
    <property type="entry name" value="Ig-like_dom_sf"/>
</dbReference>
<dbReference type="SUPFAM" id="SSF48726">
    <property type="entry name" value="Immunoglobulin"/>
    <property type="match status" value="1"/>
</dbReference>
<dbReference type="InterPro" id="IPR013783">
    <property type="entry name" value="Ig-like_fold"/>
</dbReference>
<dbReference type="AlphaFoldDB" id="A0A9Q0MTV3"/>
<dbReference type="Proteomes" id="UP001151699">
    <property type="component" value="Chromosome X"/>
</dbReference>
<evidence type="ECO:0000259" key="1">
    <source>
        <dbReference type="PROSITE" id="PS50835"/>
    </source>
</evidence>
<accession>A0A9Q0MTV3</accession>
<dbReference type="EMBL" id="WJQU01000003">
    <property type="protein sequence ID" value="KAJ6637897.1"/>
    <property type="molecule type" value="Genomic_DNA"/>
</dbReference>
<keyword evidence="3" id="KW-1185">Reference proteome</keyword>
<dbReference type="InterPro" id="IPR003598">
    <property type="entry name" value="Ig_sub2"/>
</dbReference>
<evidence type="ECO:0000313" key="2">
    <source>
        <dbReference type="EMBL" id="KAJ6637897.1"/>
    </source>
</evidence>
<comment type="caution">
    <text evidence="2">The sequence shown here is derived from an EMBL/GenBank/DDBJ whole genome shotgun (WGS) entry which is preliminary data.</text>
</comment>
<name>A0A9Q0MTV3_9DIPT</name>
<evidence type="ECO:0000313" key="3">
    <source>
        <dbReference type="Proteomes" id="UP001151699"/>
    </source>
</evidence>
<sequence length="91" mass="9890">MSVYLPIVALKMGPTLNPENIKEGDGVYFECDIKSNPKPYKMTWFHNGTELHQNVASGIILSDQSLVLQSVTRASAGDYNCLAANTEGKGT</sequence>
<feature type="domain" description="Ig-like" evidence="1">
    <location>
        <begin position="6"/>
        <end position="91"/>
    </location>
</feature>